<feature type="transmembrane region" description="Helical" evidence="1">
    <location>
        <begin position="111"/>
        <end position="130"/>
    </location>
</feature>
<evidence type="ECO:0000313" key="3">
    <source>
        <dbReference type="Proteomes" id="UP001153069"/>
    </source>
</evidence>
<dbReference type="AlphaFoldDB" id="A0A9N8EMD6"/>
<organism evidence="2 3">
    <name type="scientific">Seminavis robusta</name>
    <dbReference type="NCBI Taxonomy" id="568900"/>
    <lineage>
        <taxon>Eukaryota</taxon>
        <taxon>Sar</taxon>
        <taxon>Stramenopiles</taxon>
        <taxon>Ochrophyta</taxon>
        <taxon>Bacillariophyta</taxon>
        <taxon>Bacillariophyceae</taxon>
        <taxon>Bacillariophycidae</taxon>
        <taxon>Naviculales</taxon>
        <taxon>Naviculaceae</taxon>
        <taxon>Seminavis</taxon>
    </lineage>
</organism>
<reference evidence="2" key="1">
    <citation type="submission" date="2020-06" db="EMBL/GenBank/DDBJ databases">
        <authorList>
            <consortium name="Plant Systems Biology data submission"/>
        </authorList>
    </citation>
    <scope>NUCLEOTIDE SEQUENCE</scope>
    <source>
        <strain evidence="2">D6</strain>
    </source>
</reference>
<proteinExistence type="predicted"/>
<keyword evidence="3" id="KW-1185">Reference proteome</keyword>
<feature type="transmembrane region" description="Helical" evidence="1">
    <location>
        <begin position="47"/>
        <end position="68"/>
    </location>
</feature>
<dbReference type="OrthoDB" id="49313at2759"/>
<dbReference type="EMBL" id="CAICTM010001358">
    <property type="protein sequence ID" value="CAB9522960.1"/>
    <property type="molecule type" value="Genomic_DNA"/>
</dbReference>
<name>A0A9N8EMD6_9STRA</name>
<dbReference type="Proteomes" id="UP001153069">
    <property type="component" value="Unassembled WGS sequence"/>
</dbReference>
<keyword evidence="1" id="KW-1133">Transmembrane helix</keyword>
<keyword evidence="1" id="KW-0812">Transmembrane</keyword>
<comment type="caution">
    <text evidence="2">The sequence shown here is derived from an EMBL/GenBank/DDBJ whole genome shotgun (WGS) entry which is preliminary data.</text>
</comment>
<gene>
    <name evidence="2" type="ORF">SEMRO_1360_G266150.1</name>
</gene>
<protein>
    <submittedName>
        <fullName evidence="2">Uncharacterized protein</fullName>
    </submittedName>
</protein>
<keyword evidence="1" id="KW-0472">Membrane</keyword>
<evidence type="ECO:0000256" key="1">
    <source>
        <dbReference type="SAM" id="Phobius"/>
    </source>
</evidence>
<evidence type="ECO:0000313" key="2">
    <source>
        <dbReference type="EMBL" id="CAB9522960.1"/>
    </source>
</evidence>
<sequence length="245" mass="27902">MNQHEVQQSRLVNALHNLPRFCHGSAIAIASLASDDRSTREDYIRGMLSFCFFLLLIVYLWVFVLIVLKLAFPHKWVGCAAGGKTLDVAKMRKAKIPRHIRRKQILRAWRLQWLFLVCSILIPVMTLLMTRNGLSPFLNSLDEVGSINNEVEAVAFRGMAIAESLQTVRSNLANISKTQQQEQLQHIDLDTLCPSLNNSSFNDTNSSMPALPPITTIHQYIDTVKTFINYYVPISSGHWRNRPRL</sequence>
<accession>A0A9N8EMD6</accession>